<dbReference type="EMBL" id="JAWDGP010007939">
    <property type="protein sequence ID" value="KAK3699648.1"/>
    <property type="molecule type" value="Genomic_DNA"/>
</dbReference>
<reference evidence="1" key="1">
    <citation type="journal article" date="2023" name="G3 (Bethesda)">
        <title>A reference genome for the long-term kleptoplast-retaining sea slug Elysia crispata morphotype clarki.</title>
        <authorList>
            <person name="Eastman K.E."/>
            <person name="Pendleton A.L."/>
            <person name="Shaikh M.A."/>
            <person name="Suttiyut T."/>
            <person name="Ogas R."/>
            <person name="Tomko P."/>
            <person name="Gavelis G."/>
            <person name="Widhalm J.R."/>
            <person name="Wisecaver J.H."/>
        </authorList>
    </citation>
    <scope>NUCLEOTIDE SEQUENCE</scope>
    <source>
        <strain evidence="1">ECLA1</strain>
    </source>
</reference>
<comment type="caution">
    <text evidence="1">The sequence shown here is derived from an EMBL/GenBank/DDBJ whole genome shotgun (WGS) entry which is preliminary data.</text>
</comment>
<dbReference type="Proteomes" id="UP001283361">
    <property type="component" value="Unassembled WGS sequence"/>
</dbReference>
<dbReference type="AlphaFoldDB" id="A0AAE0XNK1"/>
<evidence type="ECO:0000313" key="1">
    <source>
        <dbReference type="EMBL" id="KAK3699648.1"/>
    </source>
</evidence>
<evidence type="ECO:0000313" key="2">
    <source>
        <dbReference type="Proteomes" id="UP001283361"/>
    </source>
</evidence>
<accession>A0AAE0XNK1</accession>
<keyword evidence="2" id="KW-1185">Reference proteome</keyword>
<sequence length="91" mass="10641">MSVIDTTRLPSQSTQLENFSSAFSFRQVRRFSQHSKISRRKSDNSAVTLLHIDPLEIYRPRHTYEDRARSAVELKLPLKGIVLWRKTRGNN</sequence>
<organism evidence="1 2">
    <name type="scientific">Elysia crispata</name>
    <name type="common">lettuce slug</name>
    <dbReference type="NCBI Taxonomy" id="231223"/>
    <lineage>
        <taxon>Eukaryota</taxon>
        <taxon>Metazoa</taxon>
        <taxon>Spiralia</taxon>
        <taxon>Lophotrochozoa</taxon>
        <taxon>Mollusca</taxon>
        <taxon>Gastropoda</taxon>
        <taxon>Heterobranchia</taxon>
        <taxon>Euthyneura</taxon>
        <taxon>Panpulmonata</taxon>
        <taxon>Sacoglossa</taxon>
        <taxon>Placobranchoidea</taxon>
        <taxon>Plakobranchidae</taxon>
        <taxon>Elysia</taxon>
    </lineage>
</organism>
<name>A0AAE0XNK1_9GAST</name>
<proteinExistence type="predicted"/>
<gene>
    <name evidence="1" type="ORF">RRG08_062440</name>
</gene>
<protein>
    <submittedName>
        <fullName evidence="1">Uncharacterized protein</fullName>
    </submittedName>
</protein>